<dbReference type="GO" id="GO:0004113">
    <property type="term" value="F:2',3'-cyclic-nucleotide 3'-phosphodiesterase activity"/>
    <property type="evidence" value="ECO:0007669"/>
    <property type="project" value="InterPro"/>
</dbReference>
<accession>A0A7S8IUI1</accession>
<comment type="catalytic activity">
    <reaction evidence="2">
        <text>a 3'-end 2',3'-cyclophospho-ribonucleotide-RNA + H2O = a 3'-end 2'-phospho-ribonucleotide-RNA + H(+)</text>
        <dbReference type="Rhea" id="RHEA:11828"/>
        <dbReference type="Rhea" id="RHEA-COMP:10464"/>
        <dbReference type="Rhea" id="RHEA-COMP:17353"/>
        <dbReference type="ChEBI" id="CHEBI:15377"/>
        <dbReference type="ChEBI" id="CHEBI:15378"/>
        <dbReference type="ChEBI" id="CHEBI:83064"/>
        <dbReference type="ChEBI" id="CHEBI:173113"/>
        <dbReference type="EC" id="3.1.4.58"/>
    </reaction>
</comment>
<dbReference type="NCBIfam" id="TIGR02258">
    <property type="entry name" value="2_5_ligase"/>
    <property type="match status" value="1"/>
</dbReference>
<evidence type="ECO:0000313" key="3">
    <source>
        <dbReference type="EMBL" id="QPC97771.1"/>
    </source>
</evidence>
<name>A0A7S8IUI1_9SPHN</name>
<sequence>MVPRLFIAIRPPHAIRNALLDAMQGVERARWQDDGQLHLTLRFLGETDHHRANDLASALASVSASPFALSVRGSGIFERKGTVHTLWAGVEPSEPLQRLQARIERVCQQVGFAPETRKFVPHITLARLNASAGPLAQFLARTGDLRFGEWTVDDFRLYESHLDPGGARYEPVVRYPLA</sequence>
<dbReference type="InterPro" id="IPR009097">
    <property type="entry name" value="Cyclic_Pdiesterase"/>
</dbReference>
<dbReference type="HAMAP" id="MF_01940">
    <property type="entry name" value="RNA_CPDase"/>
    <property type="match status" value="1"/>
</dbReference>
<comment type="similarity">
    <text evidence="2">Belongs to the 2H phosphoesterase superfamily. ThpR family.</text>
</comment>
<keyword evidence="4" id="KW-1185">Reference proteome</keyword>
<keyword evidence="1 2" id="KW-0378">Hydrolase</keyword>
<feature type="active site" description="Proton acceptor" evidence="2">
    <location>
        <position position="122"/>
    </location>
</feature>
<evidence type="ECO:0000256" key="2">
    <source>
        <dbReference type="HAMAP-Rule" id="MF_01940"/>
    </source>
</evidence>
<dbReference type="PANTHER" id="PTHR35561:SF1">
    <property type="entry name" value="RNA 2',3'-CYCLIC PHOSPHODIESTERASE"/>
    <property type="match status" value="1"/>
</dbReference>
<proteinExistence type="inferred from homology"/>
<gene>
    <name evidence="3" type="primary">thpR</name>
    <name evidence="3" type="ORF">IRL76_07585</name>
</gene>
<evidence type="ECO:0000256" key="1">
    <source>
        <dbReference type="ARBA" id="ARBA00022801"/>
    </source>
</evidence>
<dbReference type="EC" id="3.1.4.58" evidence="2"/>
<evidence type="ECO:0000313" key="4">
    <source>
        <dbReference type="Proteomes" id="UP000594459"/>
    </source>
</evidence>
<protein>
    <recommendedName>
        <fullName evidence="2">RNA 2',3'-cyclic phosphodiesterase</fullName>
        <shortName evidence="2">RNA 2',3'-CPDase</shortName>
        <ecNumber evidence="2">3.1.4.58</ecNumber>
    </recommendedName>
</protein>
<dbReference type="GO" id="GO:0008664">
    <property type="term" value="F:RNA 2',3'-cyclic 3'-phosphodiesterase activity"/>
    <property type="evidence" value="ECO:0007669"/>
    <property type="project" value="UniProtKB-EC"/>
</dbReference>
<dbReference type="RefSeq" id="WP_200980784.1">
    <property type="nucleotide sequence ID" value="NZ_CP064654.1"/>
</dbReference>
<dbReference type="KEGG" id="qso:IRL76_07585"/>
<dbReference type="InterPro" id="IPR004175">
    <property type="entry name" value="RNA_CPDase"/>
</dbReference>
<dbReference type="Gene3D" id="3.90.1140.10">
    <property type="entry name" value="Cyclic phosphodiesterase"/>
    <property type="match status" value="1"/>
</dbReference>
<dbReference type="AlphaFoldDB" id="A0A7S8IUI1"/>
<organism evidence="3 4">
    <name type="scientific">Qipengyuania soli</name>
    <dbReference type="NCBI Taxonomy" id="2782568"/>
    <lineage>
        <taxon>Bacteria</taxon>
        <taxon>Pseudomonadati</taxon>
        <taxon>Pseudomonadota</taxon>
        <taxon>Alphaproteobacteria</taxon>
        <taxon>Sphingomonadales</taxon>
        <taxon>Erythrobacteraceae</taxon>
        <taxon>Qipengyuania</taxon>
    </lineage>
</organism>
<feature type="short sequence motif" description="HXTX 1" evidence="2">
    <location>
        <begin position="38"/>
        <end position="41"/>
    </location>
</feature>
<feature type="short sequence motif" description="HXTX 2" evidence="2">
    <location>
        <begin position="122"/>
        <end position="125"/>
    </location>
</feature>
<dbReference type="SUPFAM" id="SSF55144">
    <property type="entry name" value="LigT-like"/>
    <property type="match status" value="1"/>
</dbReference>
<dbReference type="PANTHER" id="PTHR35561">
    <property type="entry name" value="RNA 2',3'-CYCLIC PHOSPHODIESTERASE"/>
    <property type="match status" value="1"/>
</dbReference>
<dbReference type="Pfam" id="PF13563">
    <property type="entry name" value="2_5_RNA_ligase2"/>
    <property type="match status" value="1"/>
</dbReference>
<dbReference type="Proteomes" id="UP000594459">
    <property type="component" value="Chromosome"/>
</dbReference>
<feature type="active site" description="Proton donor" evidence="2">
    <location>
        <position position="38"/>
    </location>
</feature>
<dbReference type="EMBL" id="CP064654">
    <property type="protein sequence ID" value="QPC97771.1"/>
    <property type="molecule type" value="Genomic_DNA"/>
</dbReference>
<comment type="function">
    <text evidence="2">Hydrolyzes RNA 2',3'-cyclic phosphodiester to an RNA 2'-phosphomonoester.</text>
</comment>
<reference evidence="3 4" key="1">
    <citation type="submission" date="2020-11" db="EMBL/GenBank/DDBJ databases">
        <title>The genome sequence of Erythrobacter sp. 6D36.</title>
        <authorList>
            <person name="Liu Y."/>
        </authorList>
    </citation>
    <scope>NUCLEOTIDE SEQUENCE [LARGE SCALE GENOMIC DNA]</scope>
    <source>
        <strain evidence="3 4">6D36</strain>
    </source>
</reference>